<keyword evidence="8" id="KW-1185">Reference proteome</keyword>
<organism evidence="7 8">
    <name type="scientific">Paratissierella segnis</name>
    <dbReference type="NCBI Taxonomy" id="2763679"/>
    <lineage>
        <taxon>Bacteria</taxon>
        <taxon>Bacillati</taxon>
        <taxon>Bacillota</taxon>
        <taxon>Tissierellia</taxon>
        <taxon>Tissierellales</taxon>
        <taxon>Tissierellaceae</taxon>
        <taxon>Paratissierella</taxon>
    </lineage>
</organism>
<evidence type="ECO:0000256" key="2">
    <source>
        <dbReference type="ARBA" id="ARBA00023125"/>
    </source>
</evidence>
<keyword evidence="1" id="KW-0805">Transcription regulation</keyword>
<dbReference type="InterPro" id="IPR000524">
    <property type="entry name" value="Tscrpt_reg_HTH_GntR"/>
</dbReference>
<dbReference type="PANTHER" id="PTHR30445">
    <property type="entry name" value="K(+)_H(+) ANTIPORTER SUBUNIT KHTT"/>
    <property type="match status" value="1"/>
</dbReference>
<dbReference type="CDD" id="cd07377">
    <property type="entry name" value="WHTH_GntR"/>
    <property type="match status" value="1"/>
</dbReference>
<feature type="domain" description="HTH gntR-type" evidence="5">
    <location>
        <begin position="7"/>
        <end position="75"/>
    </location>
</feature>
<evidence type="ECO:0000259" key="5">
    <source>
        <dbReference type="PROSITE" id="PS50949"/>
    </source>
</evidence>
<dbReference type="Proteomes" id="UP000601171">
    <property type="component" value="Unassembled WGS sequence"/>
</dbReference>
<evidence type="ECO:0000259" key="6">
    <source>
        <dbReference type="PROSITE" id="PS51202"/>
    </source>
</evidence>
<dbReference type="PROSITE" id="PS51202">
    <property type="entry name" value="RCK_C"/>
    <property type="match status" value="1"/>
</dbReference>
<dbReference type="PROSITE" id="PS50949">
    <property type="entry name" value="HTH_GNTR"/>
    <property type="match status" value="1"/>
</dbReference>
<proteinExistence type="predicted"/>
<dbReference type="InterPro" id="IPR006037">
    <property type="entry name" value="RCK_C"/>
</dbReference>
<accession>A0A926EXI2</accession>
<dbReference type="InterPro" id="IPR050144">
    <property type="entry name" value="AAE_transporter"/>
</dbReference>
<dbReference type="SUPFAM" id="SSF116726">
    <property type="entry name" value="TrkA C-terminal domain-like"/>
    <property type="match status" value="1"/>
</dbReference>
<keyword evidence="2" id="KW-0238">DNA-binding</keyword>
<evidence type="ECO:0000313" key="8">
    <source>
        <dbReference type="Proteomes" id="UP000601171"/>
    </source>
</evidence>
<dbReference type="EMBL" id="JACRTG010000034">
    <property type="protein sequence ID" value="MBC8589401.1"/>
    <property type="molecule type" value="Genomic_DNA"/>
</dbReference>
<evidence type="ECO:0000256" key="3">
    <source>
        <dbReference type="ARBA" id="ARBA00023163"/>
    </source>
</evidence>
<protein>
    <submittedName>
        <fullName evidence="7">GntR family transcriptional regulator</fullName>
    </submittedName>
</protein>
<sequence length="206" mass="23069">MYESTTTPMFQKIALDIATAIYTGEFKEGEKIHGRSTLAGKYNVSPETIRRAIKILEDVDVVVSERGSGITILSKEKAFKYINKFRNIESVASYKTILANQIAKKNELENDILETIDRIIDYTSRLSNINPITPFEIAIPENSKLIGKSISELKFWQHTGATIVAVKSKDGLVLSPGPYFTFEIGDVLLVIGEDKVYNAVKLYLED</sequence>
<evidence type="ECO:0000256" key="1">
    <source>
        <dbReference type="ARBA" id="ARBA00023015"/>
    </source>
</evidence>
<dbReference type="Pfam" id="PF02080">
    <property type="entry name" value="TrkA_C"/>
    <property type="match status" value="1"/>
</dbReference>
<feature type="domain" description="RCK C-terminal" evidence="6">
    <location>
        <begin position="121"/>
        <end position="206"/>
    </location>
</feature>
<gene>
    <name evidence="7" type="ORF">H8707_14390</name>
</gene>
<reference evidence="7" key="1">
    <citation type="submission" date="2020-08" db="EMBL/GenBank/DDBJ databases">
        <title>Genome public.</title>
        <authorList>
            <person name="Liu C."/>
            <person name="Sun Q."/>
        </authorList>
    </citation>
    <scope>NUCLEOTIDE SEQUENCE</scope>
    <source>
        <strain evidence="7">BX21</strain>
    </source>
</reference>
<dbReference type="GO" id="GO:0003677">
    <property type="term" value="F:DNA binding"/>
    <property type="evidence" value="ECO:0007669"/>
    <property type="project" value="UniProtKB-KW"/>
</dbReference>
<dbReference type="Gene3D" id="3.30.70.1450">
    <property type="entry name" value="Regulator of K+ conductance, C-terminal domain"/>
    <property type="match status" value="1"/>
</dbReference>
<feature type="coiled-coil region" evidence="4">
    <location>
        <begin position="91"/>
        <end position="118"/>
    </location>
</feature>
<evidence type="ECO:0000313" key="7">
    <source>
        <dbReference type="EMBL" id="MBC8589401.1"/>
    </source>
</evidence>
<comment type="caution">
    <text evidence="7">The sequence shown here is derived from an EMBL/GenBank/DDBJ whole genome shotgun (WGS) entry which is preliminary data.</text>
</comment>
<dbReference type="PANTHER" id="PTHR30445:SF8">
    <property type="entry name" value="K(+)_H(+) ANTIPORTER SUBUNIT KHTT"/>
    <property type="match status" value="1"/>
</dbReference>
<dbReference type="SMART" id="SM00345">
    <property type="entry name" value="HTH_GNTR"/>
    <property type="match status" value="1"/>
</dbReference>
<name>A0A926EXI2_9FIRM</name>
<dbReference type="InterPro" id="IPR036721">
    <property type="entry name" value="RCK_C_sf"/>
</dbReference>
<dbReference type="InterPro" id="IPR036390">
    <property type="entry name" value="WH_DNA-bd_sf"/>
</dbReference>
<evidence type="ECO:0000256" key="4">
    <source>
        <dbReference type="SAM" id="Coils"/>
    </source>
</evidence>
<keyword evidence="3" id="KW-0804">Transcription</keyword>
<dbReference type="InterPro" id="IPR036388">
    <property type="entry name" value="WH-like_DNA-bd_sf"/>
</dbReference>
<dbReference type="GO" id="GO:0003700">
    <property type="term" value="F:DNA-binding transcription factor activity"/>
    <property type="evidence" value="ECO:0007669"/>
    <property type="project" value="InterPro"/>
</dbReference>
<dbReference type="Gene3D" id="1.10.10.10">
    <property type="entry name" value="Winged helix-like DNA-binding domain superfamily/Winged helix DNA-binding domain"/>
    <property type="match status" value="1"/>
</dbReference>
<dbReference type="SUPFAM" id="SSF46785">
    <property type="entry name" value="Winged helix' DNA-binding domain"/>
    <property type="match status" value="1"/>
</dbReference>
<dbReference type="Pfam" id="PF00392">
    <property type="entry name" value="GntR"/>
    <property type="match status" value="1"/>
</dbReference>
<dbReference type="GO" id="GO:0008324">
    <property type="term" value="F:monoatomic cation transmembrane transporter activity"/>
    <property type="evidence" value="ECO:0007669"/>
    <property type="project" value="InterPro"/>
</dbReference>
<keyword evidence="4" id="KW-0175">Coiled coil</keyword>
<dbReference type="RefSeq" id="WP_262430870.1">
    <property type="nucleotide sequence ID" value="NZ_JACRTG010000034.1"/>
</dbReference>
<dbReference type="AlphaFoldDB" id="A0A926EXI2"/>
<dbReference type="GO" id="GO:0006813">
    <property type="term" value="P:potassium ion transport"/>
    <property type="evidence" value="ECO:0007669"/>
    <property type="project" value="InterPro"/>
</dbReference>